<keyword evidence="1" id="KW-0472">Membrane</keyword>
<protein>
    <recommendedName>
        <fullName evidence="2">C2H2-type domain-containing protein</fullName>
    </recommendedName>
</protein>
<evidence type="ECO:0000313" key="3">
    <source>
        <dbReference type="EMBL" id="MCU4752858.1"/>
    </source>
</evidence>
<comment type="caution">
    <text evidence="3">The sequence shown here is derived from an EMBL/GenBank/DDBJ whole genome shotgun (WGS) entry which is preliminary data.</text>
</comment>
<keyword evidence="1" id="KW-1133">Transmembrane helix</keyword>
<feature type="domain" description="C2H2-type" evidence="2">
    <location>
        <begin position="23"/>
        <end position="44"/>
    </location>
</feature>
<evidence type="ECO:0000256" key="1">
    <source>
        <dbReference type="SAM" id="Phobius"/>
    </source>
</evidence>
<dbReference type="AlphaFoldDB" id="A0AAP2Z9M0"/>
<keyword evidence="1" id="KW-0812">Transmembrane</keyword>
<keyword evidence="4" id="KW-1185">Reference proteome</keyword>
<dbReference type="RefSeq" id="WP_342809185.1">
    <property type="nucleotide sequence ID" value="NZ_JAOPJZ010000010.1"/>
</dbReference>
<feature type="transmembrane region" description="Helical" evidence="1">
    <location>
        <begin position="70"/>
        <end position="92"/>
    </location>
</feature>
<dbReference type="InterPro" id="IPR055833">
    <property type="entry name" value="DUF7410"/>
</dbReference>
<organism evidence="3 4">
    <name type="scientific">Natronosalvus hydrolyticus</name>
    <dbReference type="NCBI Taxonomy" id="2979988"/>
    <lineage>
        <taxon>Archaea</taxon>
        <taxon>Methanobacteriati</taxon>
        <taxon>Methanobacteriota</taxon>
        <taxon>Stenosarchaea group</taxon>
        <taxon>Halobacteria</taxon>
        <taxon>Halobacteriales</taxon>
        <taxon>Natrialbaceae</taxon>
        <taxon>Natronosalvus</taxon>
    </lineage>
</organism>
<gene>
    <name evidence="3" type="ORF">OB919_12870</name>
</gene>
<proteinExistence type="predicted"/>
<dbReference type="PROSITE" id="PS00028">
    <property type="entry name" value="ZINC_FINGER_C2H2_1"/>
    <property type="match status" value="1"/>
</dbReference>
<dbReference type="Proteomes" id="UP001321047">
    <property type="component" value="Unassembled WGS sequence"/>
</dbReference>
<name>A0AAP2Z9M0_9EURY</name>
<evidence type="ECO:0000313" key="4">
    <source>
        <dbReference type="Proteomes" id="UP001321047"/>
    </source>
</evidence>
<evidence type="ECO:0000259" key="2">
    <source>
        <dbReference type="PROSITE" id="PS00028"/>
    </source>
</evidence>
<sequence>MLAETVTQPEYEVPESETSFERCPYCERPFRTDELLIHHVGSNHRDSCTDEELEAYEAVESDEEFELFTFHVKAAVTVFMVYFMFSFMYALVWA</sequence>
<accession>A0AAP2Z9M0</accession>
<dbReference type="Pfam" id="PF24166">
    <property type="entry name" value="DUF7410"/>
    <property type="match status" value="1"/>
</dbReference>
<dbReference type="InterPro" id="IPR013087">
    <property type="entry name" value="Znf_C2H2_type"/>
</dbReference>
<dbReference type="EMBL" id="JAOPJZ010000010">
    <property type="protein sequence ID" value="MCU4752858.1"/>
    <property type="molecule type" value="Genomic_DNA"/>
</dbReference>
<reference evidence="3 4" key="1">
    <citation type="submission" date="2022-09" db="EMBL/GenBank/DDBJ databases">
        <title>Enrichment on poylsaccharides allowed isolation of novel metabolic and taxonomic groups of Haloarchaea.</title>
        <authorList>
            <person name="Sorokin D.Y."/>
            <person name="Elcheninov A.G."/>
            <person name="Khizhniak T.V."/>
            <person name="Kolganova T.V."/>
            <person name="Kublanov I.V."/>
        </authorList>
    </citation>
    <scope>NUCLEOTIDE SEQUENCE [LARGE SCALE GENOMIC DNA]</scope>
    <source>
        <strain evidence="3 4">AArc-curdl1</strain>
    </source>
</reference>